<dbReference type="InterPro" id="IPR027417">
    <property type="entry name" value="P-loop_NTPase"/>
</dbReference>
<evidence type="ECO:0000313" key="10">
    <source>
        <dbReference type="Proteomes" id="UP000267250"/>
    </source>
</evidence>
<gene>
    <name evidence="9" type="ORF">BBF96_08350</name>
</gene>
<dbReference type="InterPro" id="IPR013563">
    <property type="entry name" value="Oligopep_ABC_C"/>
</dbReference>
<dbReference type="PROSITE" id="PS00211">
    <property type="entry name" value="ABC_TRANSPORTER_1"/>
    <property type="match status" value="1"/>
</dbReference>
<dbReference type="InterPro" id="IPR050388">
    <property type="entry name" value="ABC_Ni/Peptide_Import"/>
</dbReference>
<evidence type="ECO:0000256" key="1">
    <source>
        <dbReference type="ARBA" id="ARBA00004202"/>
    </source>
</evidence>
<reference evidence="9 10" key="1">
    <citation type="submission" date="2016-07" db="EMBL/GenBank/DDBJ databases">
        <title>Genome and transcriptome analysis of iron-reducing fermentative bacteria Anoxybacter fermentans.</title>
        <authorList>
            <person name="Zeng X."/>
            <person name="Shao Z."/>
        </authorList>
    </citation>
    <scope>NUCLEOTIDE SEQUENCE [LARGE SCALE GENOMIC DNA]</scope>
    <source>
        <strain evidence="9 10">DY22613</strain>
    </source>
</reference>
<comment type="subcellular location">
    <subcellularLocation>
        <location evidence="1">Cell membrane</location>
        <topology evidence="1">Peripheral membrane protein</topology>
    </subcellularLocation>
</comment>
<evidence type="ECO:0000313" key="9">
    <source>
        <dbReference type="EMBL" id="AZR73390.1"/>
    </source>
</evidence>
<keyword evidence="7" id="KW-0472">Membrane</keyword>
<sequence>MKKEVLLDVKDLKTYFYSRQGVIKSVDGVSFQLKRGEVLGLVGESGAGKSITGFSILRLISPPGKIVNGEIYFLGKDLLKMKESEIEKIRGNRISMVFQDPMTSLNPLLTIGEQLMEVLRYHLGMKKREAKDRAIELLRMVGIPSPEKRLKQYPHQFSGGMRQRVVIAIAMATNPDLIIADEPTTALDVTIQAQIIKLMQDLIAEYKTSMILISHDLAVVSEIADKIAVMYAGKIVEYGPKAQVIGNPKHPYTQGLLNSLPNFDQKQKRLKPIKGVMPNPLNLPAGCKFKPRCPEAKVKCDVMPELKAVGESHWVACHKLSLQAIKEVI</sequence>
<dbReference type="Gene3D" id="3.40.50.300">
    <property type="entry name" value="P-loop containing nucleotide triphosphate hydrolases"/>
    <property type="match status" value="1"/>
</dbReference>
<dbReference type="GO" id="GO:0005524">
    <property type="term" value="F:ATP binding"/>
    <property type="evidence" value="ECO:0007669"/>
    <property type="project" value="UniProtKB-KW"/>
</dbReference>
<evidence type="ECO:0000256" key="3">
    <source>
        <dbReference type="ARBA" id="ARBA00022448"/>
    </source>
</evidence>
<dbReference type="Proteomes" id="UP000267250">
    <property type="component" value="Chromosome"/>
</dbReference>
<dbReference type="InterPro" id="IPR003439">
    <property type="entry name" value="ABC_transporter-like_ATP-bd"/>
</dbReference>
<name>A0A3S9SYQ4_9FIRM</name>
<evidence type="ECO:0000256" key="7">
    <source>
        <dbReference type="ARBA" id="ARBA00023136"/>
    </source>
</evidence>
<dbReference type="CDD" id="cd03257">
    <property type="entry name" value="ABC_NikE_OppD_transporters"/>
    <property type="match status" value="1"/>
</dbReference>
<dbReference type="PANTHER" id="PTHR43297:SF2">
    <property type="entry name" value="DIPEPTIDE TRANSPORT ATP-BINDING PROTEIN DPPD"/>
    <property type="match status" value="1"/>
</dbReference>
<dbReference type="Pfam" id="PF08352">
    <property type="entry name" value="oligo_HPY"/>
    <property type="match status" value="1"/>
</dbReference>
<keyword evidence="6 9" id="KW-0067">ATP-binding</keyword>
<dbReference type="NCBIfam" id="TIGR01727">
    <property type="entry name" value="oligo_HPY"/>
    <property type="match status" value="1"/>
</dbReference>
<accession>A0A3S9SYQ4</accession>
<evidence type="ECO:0000259" key="8">
    <source>
        <dbReference type="PROSITE" id="PS50893"/>
    </source>
</evidence>
<dbReference type="FunFam" id="3.40.50.300:FF:000016">
    <property type="entry name" value="Oligopeptide ABC transporter ATP-binding component"/>
    <property type="match status" value="1"/>
</dbReference>
<dbReference type="Pfam" id="PF00005">
    <property type="entry name" value="ABC_tran"/>
    <property type="match status" value="1"/>
</dbReference>
<dbReference type="KEGG" id="aft:BBF96_08350"/>
<dbReference type="InterPro" id="IPR003593">
    <property type="entry name" value="AAA+_ATPase"/>
</dbReference>
<evidence type="ECO:0000256" key="5">
    <source>
        <dbReference type="ARBA" id="ARBA00022741"/>
    </source>
</evidence>
<dbReference type="SUPFAM" id="SSF52540">
    <property type="entry name" value="P-loop containing nucleoside triphosphate hydrolases"/>
    <property type="match status" value="1"/>
</dbReference>
<dbReference type="GO" id="GO:0016887">
    <property type="term" value="F:ATP hydrolysis activity"/>
    <property type="evidence" value="ECO:0007669"/>
    <property type="project" value="InterPro"/>
</dbReference>
<evidence type="ECO:0000256" key="4">
    <source>
        <dbReference type="ARBA" id="ARBA00022475"/>
    </source>
</evidence>
<protein>
    <submittedName>
        <fullName evidence="9">Peptide ABC transporter ATP-binding protein</fullName>
    </submittedName>
</protein>
<dbReference type="InterPro" id="IPR017871">
    <property type="entry name" value="ABC_transporter-like_CS"/>
</dbReference>
<feature type="domain" description="ABC transporter" evidence="8">
    <location>
        <begin position="7"/>
        <end position="257"/>
    </location>
</feature>
<dbReference type="AlphaFoldDB" id="A0A3S9SYQ4"/>
<keyword evidence="10" id="KW-1185">Reference proteome</keyword>
<evidence type="ECO:0000256" key="2">
    <source>
        <dbReference type="ARBA" id="ARBA00005417"/>
    </source>
</evidence>
<evidence type="ECO:0000256" key="6">
    <source>
        <dbReference type="ARBA" id="ARBA00022840"/>
    </source>
</evidence>
<organism evidence="9 10">
    <name type="scientific">Anoxybacter fermentans</name>
    <dbReference type="NCBI Taxonomy" id="1323375"/>
    <lineage>
        <taxon>Bacteria</taxon>
        <taxon>Bacillati</taxon>
        <taxon>Bacillota</taxon>
        <taxon>Clostridia</taxon>
        <taxon>Halanaerobiales</taxon>
        <taxon>Anoxybacter</taxon>
    </lineage>
</organism>
<keyword evidence="4" id="KW-1003">Cell membrane</keyword>
<dbReference type="GO" id="GO:0005886">
    <property type="term" value="C:plasma membrane"/>
    <property type="evidence" value="ECO:0007669"/>
    <property type="project" value="UniProtKB-SubCell"/>
</dbReference>
<comment type="similarity">
    <text evidence="2">Belongs to the ABC transporter superfamily.</text>
</comment>
<dbReference type="OrthoDB" id="9806285at2"/>
<dbReference type="RefSeq" id="WP_127016728.1">
    <property type="nucleotide sequence ID" value="NZ_CP016379.1"/>
</dbReference>
<dbReference type="EMBL" id="CP016379">
    <property type="protein sequence ID" value="AZR73390.1"/>
    <property type="molecule type" value="Genomic_DNA"/>
</dbReference>
<dbReference type="PROSITE" id="PS50893">
    <property type="entry name" value="ABC_TRANSPORTER_2"/>
    <property type="match status" value="1"/>
</dbReference>
<dbReference type="GO" id="GO:0015833">
    <property type="term" value="P:peptide transport"/>
    <property type="evidence" value="ECO:0007669"/>
    <property type="project" value="InterPro"/>
</dbReference>
<dbReference type="PANTHER" id="PTHR43297">
    <property type="entry name" value="OLIGOPEPTIDE TRANSPORT ATP-BINDING PROTEIN APPD"/>
    <property type="match status" value="1"/>
</dbReference>
<keyword evidence="3" id="KW-0813">Transport</keyword>
<dbReference type="SMART" id="SM00382">
    <property type="entry name" value="AAA"/>
    <property type="match status" value="1"/>
</dbReference>
<proteinExistence type="inferred from homology"/>
<keyword evidence="5" id="KW-0547">Nucleotide-binding</keyword>